<dbReference type="Pfam" id="PF08352">
    <property type="entry name" value="oligo_HPY"/>
    <property type="match status" value="1"/>
</dbReference>
<dbReference type="InterPro" id="IPR003593">
    <property type="entry name" value="AAA+_ATPase"/>
</dbReference>
<protein>
    <submittedName>
        <fullName evidence="7">Oligopeptide/dipeptide ABC transporter</fullName>
    </submittedName>
</protein>
<dbReference type="InterPro" id="IPR017871">
    <property type="entry name" value="ABC_transporter-like_CS"/>
</dbReference>
<evidence type="ECO:0000259" key="6">
    <source>
        <dbReference type="PROSITE" id="PS50893"/>
    </source>
</evidence>
<comment type="subcellular location">
    <subcellularLocation>
        <location evidence="1">Cell inner membrane</location>
        <topology evidence="1">Peripheral membrane protein</topology>
    </subcellularLocation>
</comment>
<name>S9SEJ8_9RHOB</name>
<comment type="caution">
    <text evidence="7">The sequence shown here is derived from an EMBL/GenBank/DDBJ whole genome shotgun (WGS) entry which is preliminary data.</text>
</comment>
<dbReference type="InterPro" id="IPR027417">
    <property type="entry name" value="P-loop_NTPase"/>
</dbReference>
<evidence type="ECO:0000256" key="4">
    <source>
        <dbReference type="ARBA" id="ARBA00022741"/>
    </source>
</evidence>
<dbReference type="GO" id="GO:0005886">
    <property type="term" value="C:plasma membrane"/>
    <property type="evidence" value="ECO:0007669"/>
    <property type="project" value="UniProtKB-SubCell"/>
</dbReference>
<dbReference type="Proteomes" id="UP000015346">
    <property type="component" value="Unassembled WGS sequence"/>
</dbReference>
<dbReference type="Gene3D" id="3.40.50.300">
    <property type="entry name" value="P-loop containing nucleotide triphosphate hydrolases"/>
    <property type="match status" value="1"/>
</dbReference>
<dbReference type="InterPro" id="IPR013563">
    <property type="entry name" value="Oligopep_ABC_C"/>
</dbReference>
<comment type="similarity">
    <text evidence="2">Belongs to the ABC transporter superfamily.</text>
</comment>
<feature type="domain" description="ABC transporter" evidence="6">
    <location>
        <begin position="22"/>
        <end position="272"/>
    </location>
</feature>
<evidence type="ECO:0000256" key="5">
    <source>
        <dbReference type="ARBA" id="ARBA00022840"/>
    </source>
</evidence>
<organism evidence="7 8">
    <name type="scientific">Rubellimicrobium thermophilum DSM 16684</name>
    <dbReference type="NCBI Taxonomy" id="1123069"/>
    <lineage>
        <taxon>Bacteria</taxon>
        <taxon>Pseudomonadati</taxon>
        <taxon>Pseudomonadota</taxon>
        <taxon>Alphaproteobacteria</taxon>
        <taxon>Rhodobacterales</taxon>
        <taxon>Roseobacteraceae</taxon>
        <taxon>Rubellimicrobium</taxon>
    </lineage>
</organism>
<dbReference type="GO" id="GO:0015833">
    <property type="term" value="P:peptide transport"/>
    <property type="evidence" value="ECO:0007669"/>
    <property type="project" value="InterPro"/>
</dbReference>
<dbReference type="PANTHER" id="PTHR43776">
    <property type="entry name" value="TRANSPORT ATP-BINDING PROTEIN"/>
    <property type="match status" value="1"/>
</dbReference>
<dbReference type="SUPFAM" id="SSF52540">
    <property type="entry name" value="P-loop containing nucleoside triphosphate hydrolases"/>
    <property type="match status" value="1"/>
</dbReference>
<evidence type="ECO:0000313" key="7">
    <source>
        <dbReference type="EMBL" id="EPX84684.1"/>
    </source>
</evidence>
<dbReference type="Pfam" id="PF00005">
    <property type="entry name" value="ABC_tran"/>
    <property type="match status" value="1"/>
</dbReference>
<dbReference type="PROSITE" id="PS50893">
    <property type="entry name" value="ABC_TRANSPORTER_2"/>
    <property type="match status" value="1"/>
</dbReference>
<evidence type="ECO:0000256" key="2">
    <source>
        <dbReference type="ARBA" id="ARBA00005417"/>
    </source>
</evidence>
<dbReference type="EMBL" id="AOLV01000020">
    <property type="protein sequence ID" value="EPX84684.1"/>
    <property type="molecule type" value="Genomic_DNA"/>
</dbReference>
<evidence type="ECO:0000313" key="8">
    <source>
        <dbReference type="Proteomes" id="UP000015346"/>
    </source>
</evidence>
<dbReference type="InterPro" id="IPR050319">
    <property type="entry name" value="ABC_transp_ATP-bind"/>
</dbReference>
<keyword evidence="3" id="KW-0813">Transport</keyword>
<sequence>MTVPAKASATAPAGPDRPILEVRDLRVTFAIRPRGAWPWTPWRSLRAVGGVSFDLHAGEALGIVGESGSGKSTLARAIIGTVPSEGRILFEGEDLSRLPPEARRMRRRDIQMIFQDPLAALNPRMTVGDIVAEPLTTHFPKTPRAEVRRRVAEALERVGLLPTMINRYPHEFSGGQCQRIGIARALILRPKLLLCDEPVSALDVSVQAQVVNLLRELRRDLGIAMLFIAHDLSVVRHVSDRILVMYLGRLMEIAPSREMVAHPRHPYTQALIASVPIPDPRREKARPRPVLEGELPSPLAPPSGCVFRTRCPKARPDCAAEVPPAFPVGPDHRAACLYWDEPTPLFAETPAGAA</sequence>
<gene>
    <name evidence="7" type="ORF">ruthe_02044</name>
</gene>
<proteinExistence type="inferred from homology"/>
<dbReference type="FunFam" id="3.40.50.300:FF:000016">
    <property type="entry name" value="Oligopeptide ABC transporter ATP-binding component"/>
    <property type="match status" value="1"/>
</dbReference>
<dbReference type="OrthoDB" id="9802264at2"/>
<evidence type="ECO:0000256" key="3">
    <source>
        <dbReference type="ARBA" id="ARBA00022448"/>
    </source>
</evidence>
<dbReference type="GO" id="GO:0005524">
    <property type="term" value="F:ATP binding"/>
    <property type="evidence" value="ECO:0007669"/>
    <property type="project" value="UniProtKB-KW"/>
</dbReference>
<dbReference type="GO" id="GO:0055085">
    <property type="term" value="P:transmembrane transport"/>
    <property type="evidence" value="ECO:0007669"/>
    <property type="project" value="UniProtKB-ARBA"/>
</dbReference>
<dbReference type="PROSITE" id="PS00211">
    <property type="entry name" value="ABC_TRANSPORTER_1"/>
    <property type="match status" value="1"/>
</dbReference>
<keyword evidence="5" id="KW-0067">ATP-binding</keyword>
<evidence type="ECO:0000256" key="1">
    <source>
        <dbReference type="ARBA" id="ARBA00004417"/>
    </source>
</evidence>
<dbReference type="GO" id="GO:0016887">
    <property type="term" value="F:ATP hydrolysis activity"/>
    <property type="evidence" value="ECO:0007669"/>
    <property type="project" value="InterPro"/>
</dbReference>
<dbReference type="RefSeq" id="WP_021098128.1">
    <property type="nucleotide sequence ID" value="NZ_KE557321.1"/>
</dbReference>
<dbReference type="PATRIC" id="fig|1123069.3.peg.2015"/>
<reference evidence="7 8" key="1">
    <citation type="journal article" date="2013" name="Stand. Genomic Sci.">
        <title>Genome sequence of the reddish-pigmented Rubellimicrobium thermophilum type strain (DSM 16684(T)), a member of the Roseobacter clade.</title>
        <authorList>
            <person name="Fiebig A."/>
            <person name="Riedel T."/>
            <person name="Gronow S."/>
            <person name="Petersen J."/>
            <person name="Klenk H.P."/>
            <person name="Goker M."/>
        </authorList>
    </citation>
    <scope>NUCLEOTIDE SEQUENCE [LARGE SCALE GENOMIC DNA]</scope>
    <source>
        <strain evidence="7 8">DSM 16684</strain>
    </source>
</reference>
<dbReference type="STRING" id="1123069.ruthe_02044"/>
<dbReference type="PANTHER" id="PTHR43776:SF7">
    <property type="entry name" value="D,D-DIPEPTIDE TRANSPORT ATP-BINDING PROTEIN DDPF-RELATED"/>
    <property type="match status" value="1"/>
</dbReference>
<dbReference type="NCBIfam" id="TIGR01727">
    <property type="entry name" value="oligo_HPY"/>
    <property type="match status" value="1"/>
</dbReference>
<dbReference type="SMART" id="SM00382">
    <property type="entry name" value="AAA"/>
    <property type="match status" value="1"/>
</dbReference>
<keyword evidence="8" id="KW-1185">Reference proteome</keyword>
<dbReference type="AlphaFoldDB" id="S9SEJ8"/>
<dbReference type="InterPro" id="IPR003439">
    <property type="entry name" value="ABC_transporter-like_ATP-bd"/>
</dbReference>
<dbReference type="HOGENOM" id="CLU_000604_1_23_5"/>
<accession>S9SEJ8</accession>
<keyword evidence="4" id="KW-0547">Nucleotide-binding</keyword>
<dbReference type="CDD" id="cd03257">
    <property type="entry name" value="ABC_NikE_OppD_transporters"/>
    <property type="match status" value="1"/>
</dbReference>